<evidence type="ECO:0000313" key="10">
    <source>
        <dbReference type="Proteomes" id="UP001519460"/>
    </source>
</evidence>
<dbReference type="SMART" id="SM00326">
    <property type="entry name" value="SH3"/>
    <property type="match status" value="3"/>
</dbReference>
<keyword evidence="2 4" id="KW-0728">SH3 domain</keyword>
<feature type="compositionally biased region" description="Polar residues" evidence="6">
    <location>
        <begin position="710"/>
        <end position="724"/>
    </location>
</feature>
<dbReference type="FunFam" id="2.30.30.40:FF:000006">
    <property type="entry name" value="RIMS-binding protein 2 isoform X1"/>
    <property type="match status" value="1"/>
</dbReference>
<dbReference type="InterPro" id="IPR057884">
    <property type="entry name" value="FN3_RIM-BP1/2/3"/>
</dbReference>
<feature type="domain" description="Fibronectin type-III" evidence="8">
    <location>
        <begin position="334"/>
        <end position="423"/>
    </location>
</feature>
<evidence type="ECO:0000256" key="5">
    <source>
        <dbReference type="SAM" id="Coils"/>
    </source>
</evidence>
<feature type="domain" description="SH3" evidence="7">
    <location>
        <begin position="226"/>
        <end position="294"/>
    </location>
</feature>
<feature type="coiled-coil region" evidence="5">
    <location>
        <begin position="27"/>
        <end position="61"/>
    </location>
</feature>
<dbReference type="Pfam" id="PF25523">
    <property type="entry name" value="Ig_RIMBP2"/>
    <property type="match status" value="1"/>
</dbReference>
<keyword evidence="10" id="KW-1185">Reference proteome</keyword>
<dbReference type="FunFam" id="2.60.40.10:FF:000072">
    <property type="entry name" value="RIMS-binding protein 2 isoform X1"/>
    <property type="match status" value="1"/>
</dbReference>
<keyword evidence="5" id="KW-0175">Coiled coil</keyword>
<dbReference type="CDD" id="cd12014">
    <property type="entry name" value="SH3_RIM-BP_1"/>
    <property type="match status" value="1"/>
</dbReference>
<dbReference type="InterPro" id="IPR035755">
    <property type="entry name" value="RIM-BP_SH3_3"/>
</dbReference>
<feature type="domain" description="Fibronectin type-III" evidence="8">
    <location>
        <begin position="525"/>
        <end position="626"/>
    </location>
</feature>
<evidence type="ECO:0000256" key="6">
    <source>
        <dbReference type="SAM" id="MobiDB-lite"/>
    </source>
</evidence>
<dbReference type="FunFam" id="2.30.30.40:FF:000016">
    <property type="entry name" value="RIMS-binding protein 2 isoform X2"/>
    <property type="match status" value="1"/>
</dbReference>
<feature type="compositionally biased region" description="Basic and acidic residues" evidence="6">
    <location>
        <begin position="854"/>
        <end position="885"/>
    </location>
</feature>
<proteinExistence type="inferred from homology"/>
<feature type="compositionally biased region" description="Polar residues" evidence="6">
    <location>
        <begin position="1232"/>
        <end position="1257"/>
    </location>
</feature>
<feature type="region of interest" description="Disordered" evidence="6">
    <location>
        <begin position="684"/>
        <end position="1031"/>
    </location>
</feature>
<dbReference type="EMBL" id="JACVVK020000330">
    <property type="protein sequence ID" value="KAK7478269.1"/>
    <property type="molecule type" value="Genomic_DNA"/>
</dbReference>
<dbReference type="SMART" id="SM00060">
    <property type="entry name" value="FN3"/>
    <property type="match status" value="3"/>
</dbReference>
<accession>A0ABD0JUB8</accession>
<evidence type="ECO:0008006" key="11">
    <source>
        <dbReference type="Google" id="ProtNLM"/>
    </source>
</evidence>
<keyword evidence="3" id="KW-0677">Repeat</keyword>
<evidence type="ECO:0000256" key="3">
    <source>
        <dbReference type="ARBA" id="ARBA00022737"/>
    </source>
</evidence>
<dbReference type="SUPFAM" id="SSF49265">
    <property type="entry name" value="Fibronectin type III"/>
    <property type="match status" value="2"/>
</dbReference>
<feature type="compositionally biased region" description="Acidic residues" evidence="6">
    <location>
        <begin position="697"/>
        <end position="707"/>
    </location>
</feature>
<feature type="compositionally biased region" description="Low complexity" evidence="6">
    <location>
        <begin position="891"/>
        <end position="902"/>
    </location>
</feature>
<evidence type="ECO:0000313" key="9">
    <source>
        <dbReference type="EMBL" id="KAK7478269.1"/>
    </source>
</evidence>
<dbReference type="InterPro" id="IPR040325">
    <property type="entry name" value="RIMBP1/2/3"/>
</dbReference>
<feature type="region of interest" description="Disordered" evidence="6">
    <location>
        <begin position="639"/>
        <end position="659"/>
    </location>
</feature>
<feature type="region of interest" description="Disordered" evidence="6">
    <location>
        <begin position="1119"/>
        <end position="1159"/>
    </location>
</feature>
<evidence type="ECO:0000256" key="1">
    <source>
        <dbReference type="ARBA" id="ARBA00010749"/>
    </source>
</evidence>
<feature type="domain" description="SH3" evidence="7">
    <location>
        <begin position="1154"/>
        <end position="1221"/>
    </location>
</feature>
<dbReference type="InterPro" id="IPR036116">
    <property type="entry name" value="FN3_sf"/>
</dbReference>
<name>A0ABD0JUB8_9CAEN</name>
<comment type="similarity">
    <text evidence="1">Belongs to the RIMBP family.</text>
</comment>
<reference evidence="9 10" key="1">
    <citation type="journal article" date="2023" name="Sci. Data">
        <title>Genome assembly of the Korean intertidal mud-creeper Batillaria attramentaria.</title>
        <authorList>
            <person name="Patra A.K."/>
            <person name="Ho P.T."/>
            <person name="Jun S."/>
            <person name="Lee S.J."/>
            <person name="Kim Y."/>
            <person name="Won Y.J."/>
        </authorList>
    </citation>
    <scope>NUCLEOTIDE SEQUENCE [LARGE SCALE GENOMIC DNA]</scope>
    <source>
        <strain evidence="9">Wonlab-2016</strain>
    </source>
</reference>
<dbReference type="PROSITE" id="PS50002">
    <property type="entry name" value="SH3"/>
    <property type="match status" value="3"/>
</dbReference>
<dbReference type="InterPro" id="IPR003961">
    <property type="entry name" value="FN3_dom"/>
</dbReference>
<dbReference type="InterPro" id="IPR036028">
    <property type="entry name" value="SH3-like_dom_sf"/>
</dbReference>
<dbReference type="InterPro" id="IPR035753">
    <property type="entry name" value="RIM-BP_SH3_2"/>
</dbReference>
<dbReference type="PROSITE" id="PS50853">
    <property type="entry name" value="FN3"/>
    <property type="match status" value="3"/>
</dbReference>
<dbReference type="Pfam" id="PF14604">
    <property type="entry name" value="SH3_9"/>
    <property type="match status" value="2"/>
</dbReference>
<evidence type="ECO:0000259" key="8">
    <source>
        <dbReference type="PROSITE" id="PS50853"/>
    </source>
</evidence>
<dbReference type="CDD" id="cd12013">
    <property type="entry name" value="SH3_RIM-BP_3"/>
    <property type="match status" value="1"/>
</dbReference>
<organism evidence="9 10">
    <name type="scientific">Batillaria attramentaria</name>
    <dbReference type="NCBI Taxonomy" id="370345"/>
    <lineage>
        <taxon>Eukaryota</taxon>
        <taxon>Metazoa</taxon>
        <taxon>Spiralia</taxon>
        <taxon>Lophotrochozoa</taxon>
        <taxon>Mollusca</taxon>
        <taxon>Gastropoda</taxon>
        <taxon>Caenogastropoda</taxon>
        <taxon>Sorbeoconcha</taxon>
        <taxon>Cerithioidea</taxon>
        <taxon>Batillariidae</taxon>
        <taxon>Batillaria</taxon>
    </lineage>
</organism>
<dbReference type="CDD" id="cd12012">
    <property type="entry name" value="SH3_RIM-BP_2"/>
    <property type="match status" value="1"/>
</dbReference>
<feature type="domain" description="SH3" evidence="7">
    <location>
        <begin position="1039"/>
        <end position="1107"/>
    </location>
</feature>
<evidence type="ECO:0000259" key="7">
    <source>
        <dbReference type="PROSITE" id="PS50002"/>
    </source>
</evidence>
<dbReference type="PANTHER" id="PTHR14234:SF19">
    <property type="entry name" value="RIM-BINDING PROTEIN, ISOFORM F"/>
    <property type="match status" value="1"/>
</dbReference>
<feature type="region of interest" description="Disordered" evidence="6">
    <location>
        <begin position="311"/>
        <end position="333"/>
    </location>
</feature>
<dbReference type="Gene3D" id="2.60.40.10">
    <property type="entry name" value="Immunoglobulins"/>
    <property type="match status" value="3"/>
</dbReference>
<feature type="domain" description="Fibronectin type-III" evidence="8">
    <location>
        <begin position="426"/>
        <end position="518"/>
    </location>
</feature>
<feature type="compositionally biased region" description="Basic and acidic residues" evidence="6">
    <location>
        <begin position="1129"/>
        <end position="1139"/>
    </location>
</feature>
<evidence type="ECO:0000256" key="2">
    <source>
        <dbReference type="ARBA" id="ARBA00022443"/>
    </source>
</evidence>
<comment type="caution">
    <text evidence="9">The sequence shown here is derived from an EMBL/GenBank/DDBJ whole genome shotgun (WGS) entry which is preliminary data.</text>
</comment>
<dbReference type="PRINTS" id="PR00452">
    <property type="entry name" value="SH3DOMAIN"/>
</dbReference>
<dbReference type="Gene3D" id="2.30.30.40">
    <property type="entry name" value="SH3 Domains"/>
    <property type="match status" value="3"/>
</dbReference>
<dbReference type="InterPro" id="IPR001452">
    <property type="entry name" value="SH3_domain"/>
</dbReference>
<dbReference type="FunFam" id="2.30.30.40:FF:000023">
    <property type="entry name" value="RIMS-binding protein 2 isoform F"/>
    <property type="match status" value="1"/>
</dbReference>
<evidence type="ECO:0000256" key="4">
    <source>
        <dbReference type="PROSITE-ProRule" id="PRU00192"/>
    </source>
</evidence>
<dbReference type="Proteomes" id="UP001519460">
    <property type="component" value="Unassembled WGS sequence"/>
</dbReference>
<dbReference type="Pfam" id="PF07653">
    <property type="entry name" value="SH3_2"/>
    <property type="match status" value="1"/>
</dbReference>
<feature type="region of interest" description="Disordered" evidence="6">
    <location>
        <begin position="134"/>
        <end position="153"/>
    </location>
</feature>
<feature type="compositionally biased region" description="Basic and acidic residues" evidence="6">
    <location>
        <begin position="903"/>
        <end position="1002"/>
    </location>
</feature>
<dbReference type="InterPro" id="IPR013783">
    <property type="entry name" value="Ig-like_fold"/>
</dbReference>
<gene>
    <name evidence="9" type="ORF">BaRGS_00030527</name>
</gene>
<feature type="region of interest" description="Disordered" evidence="6">
    <location>
        <begin position="1224"/>
        <end position="1257"/>
    </location>
</feature>
<dbReference type="CDD" id="cd00063">
    <property type="entry name" value="FN3"/>
    <property type="match status" value="2"/>
</dbReference>
<sequence>MSSKEHKHLRQFCADSLVAVLECSMDLQESAEQLHSLEHDYKDALSQLETKQQLIHQLQEDGSPHITSRPQIALRSQRSCVGRAKLVVLSSAARLVFMGTLQYGRQAKIYGTGASAVQNVIQPVAAKVTEVNPLDTSTAPDSTKSHDTGYAEGEDSIQSNVSLEHQRVECGDPELNEIAFKLRLLAVDSDDDDSFGGDTAAAWRIAPHSELVTLNDSRLSALAMRGPIQVYVAKYSYDPFEYSPNENPEAELPLSAGDYVLVLGDMDEDGFFEGELIDGRRGLVPSNFIERVAEDDLAEFHAALALSGGHNDSNNKLGHSPIDSDTEDMVEPPHPQQLSLERQLTTSVLISWWPPDGLDPSAINAYHVYLDGVLKMTVKATERTKALLENVDANQNHRVSVRCLSNQGQSKDAQCTMLIGRDVLPVPSDLGVRSVTHDSATVTWLPGNSSCSHAILMNGREVKVVKPGVFHYTLTGLDPETVYRVTIATKPAPGTYGERHKWSQDKVSGNIEFKTPPKGRGVPDPPLNVQVESGPQEGTLLLTWLPVTINPSGKSNGAVVKGYVVYADSNRIKEADGPTNDHVILSAEDFRGYVPKQLTVRTVTKDQQESTDSAPVRLPHALVKELSAGAAKAMASEALKTTPLRKSPKVGATAEHTGHETDEEIEAAFQEAENSSPEIETNIAEPFEESSSSELSDIPEVEEEIGADEASQNGERSLAISQSQEKLRKSPKPAPRKVSPSAGQVEREPEFSPKQFHGQKPDPSRKDGLLTTPMIVPAIEITRDSSTERGTSFEEEIEPTGARKPTPPHDASGKPKHRQKSMEDSVEKPLPTQDPITQRYRSGTDEPSAFRSVEQGKARSSEDTRSPDSAKSRPDSAKSRPDSAKSHHRPGSSGSAKASPSHSAKEDKHADDRHLEDRHREDRHKEDRHREDRHREDRHREDRHREDRHADDRHREDRHADDRQREERHREDRHREDRHLDERHREDRHADDRHTEDRHGAHQEPVPPAKPARLTPAEYEESNDRDSISGEINSVVDDSMVRLFIALFDYDPVTMSPNVDAVDEELPFREGQILKVYGDKDADGFYRGEANGQLGYIPCNMVSEIHIDDPDLVEQLLKESQSNSTHHPNLPDDKTDKRGNHLTPNGLPPLPPSGPGRRMVALYDYDPQELSPNVDAEVELAFKQGDIVYVMGDMDEDGFFTGELHGVRGLVPSNFLQDAPLSDEDEGLESASMVSPSRSQGSMSAASRHSDSVTTLNNVGGGGQGSFDDVATLRRRCMCLCLLTVPSAHPRSAGAAPGNLLWMCGCGTPCLGT</sequence>
<feature type="compositionally biased region" description="Basic and acidic residues" evidence="6">
    <location>
        <begin position="759"/>
        <end position="768"/>
    </location>
</feature>
<dbReference type="SUPFAM" id="SSF50044">
    <property type="entry name" value="SH3-domain"/>
    <property type="match status" value="3"/>
</dbReference>
<dbReference type="PANTHER" id="PTHR14234">
    <property type="entry name" value="RIM BINDING PROTEIN-RELATED"/>
    <property type="match status" value="1"/>
</dbReference>
<protein>
    <recommendedName>
        <fullName evidence="11">RIMS-binding protein 2</fullName>
    </recommendedName>
</protein>